<dbReference type="EMBL" id="GBXM01098973">
    <property type="protein sequence ID" value="JAH09604.1"/>
    <property type="molecule type" value="Transcribed_RNA"/>
</dbReference>
<dbReference type="AlphaFoldDB" id="A0A0E9PYN0"/>
<reference evidence="1" key="2">
    <citation type="journal article" date="2015" name="Fish Shellfish Immunol.">
        <title>Early steps in the European eel (Anguilla anguilla)-Vibrio vulnificus interaction in the gills: Role of the RtxA13 toxin.</title>
        <authorList>
            <person name="Callol A."/>
            <person name="Pajuelo D."/>
            <person name="Ebbesson L."/>
            <person name="Teles M."/>
            <person name="MacKenzie S."/>
            <person name="Amaro C."/>
        </authorList>
    </citation>
    <scope>NUCLEOTIDE SEQUENCE</scope>
</reference>
<sequence>MESVYHLIIVHSGAYRILHQLQKI</sequence>
<organism evidence="1">
    <name type="scientific">Anguilla anguilla</name>
    <name type="common">European freshwater eel</name>
    <name type="synonym">Muraena anguilla</name>
    <dbReference type="NCBI Taxonomy" id="7936"/>
    <lineage>
        <taxon>Eukaryota</taxon>
        <taxon>Metazoa</taxon>
        <taxon>Chordata</taxon>
        <taxon>Craniata</taxon>
        <taxon>Vertebrata</taxon>
        <taxon>Euteleostomi</taxon>
        <taxon>Actinopterygii</taxon>
        <taxon>Neopterygii</taxon>
        <taxon>Teleostei</taxon>
        <taxon>Anguilliformes</taxon>
        <taxon>Anguillidae</taxon>
        <taxon>Anguilla</taxon>
    </lineage>
</organism>
<proteinExistence type="predicted"/>
<accession>A0A0E9PYN0</accession>
<reference evidence="1" key="1">
    <citation type="submission" date="2014-11" db="EMBL/GenBank/DDBJ databases">
        <authorList>
            <person name="Amaro Gonzalez C."/>
        </authorList>
    </citation>
    <scope>NUCLEOTIDE SEQUENCE</scope>
</reference>
<protein>
    <submittedName>
        <fullName evidence="1">Uncharacterized protein</fullName>
    </submittedName>
</protein>
<evidence type="ECO:0000313" key="1">
    <source>
        <dbReference type="EMBL" id="JAH09604.1"/>
    </source>
</evidence>
<name>A0A0E9PYN0_ANGAN</name>